<evidence type="ECO:0000256" key="1">
    <source>
        <dbReference type="ARBA" id="ARBA00008931"/>
    </source>
</evidence>
<organism evidence="9 10">
    <name type="scientific">Candidatus Veblenbacteria bacterium RIFOXYA2_FULL_43_9</name>
    <dbReference type="NCBI Taxonomy" id="1802425"/>
    <lineage>
        <taxon>Bacteria</taxon>
        <taxon>Candidatus Vebleniibacteriota</taxon>
    </lineage>
</organism>
<dbReference type="InterPro" id="IPR047873">
    <property type="entry name" value="Ribosomal_uL16"/>
</dbReference>
<keyword evidence="4 6" id="KW-0687">Ribonucleoprotein</keyword>
<dbReference type="GO" id="GO:1990904">
    <property type="term" value="C:ribonucleoprotein complex"/>
    <property type="evidence" value="ECO:0007669"/>
    <property type="project" value="UniProtKB-KW"/>
</dbReference>
<dbReference type="GO" id="GO:0003735">
    <property type="term" value="F:structural constituent of ribosome"/>
    <property type="evidence" value="ECO:0007669"/>
    <property type="project" value="InterPro"/>
</dbReference>
<evidence type="ECO:0000256" key="3">
    <source>
        <dbReference type="ARBA" id="ARBA00022980"/>
    </source>
</evidence>
<dbReference type="InterPro" id="IPR000114">
    <property type="entry name" value="Ribosomal_uL16_bact-type"/>
</dbReference>
<accession>A0A1G2Q2N6</accession>
<dbReference type="SUPFAM" id="SSF54686">
    <property type="entry name" value="Ribosomal protein L16p/L10e"/>
    <property type="match status" value="1"/>
</dbReference>
<evidence type="ECO:0000313" key="9">
    <source>
        <dbReference type="EMBL" id="OHA54092.1"/>
    </source>
</evidence>
<evidence type="ECO:0000256" key="7">
    <source>
        <dbReference type="RuleBase" id="RU004413"/>
    </source>
</evidence>
<keyword evidence="2 6" id="KW-0820">tRNA-binding</keyword>
<dbReference type="GO" id="GO:0006412">
    <property type="term" value="P:translation"/>
    <property type="evidence" value="ECO:0007669"/>
    <property type="project" value="UniProtKB-UniRule"/>
</dbReference>
<dbReference type="InterPro" id="IPR016180">
    <property type="entry name" value="Ribosomal_uL16_dom"/>
</dbReference>
<comment type="subunit">
    <text evidence="6 8">Part of the 50S ribosomal subunit.</text>
</comment>
<keyword evidence="6 8" id="KW-0694">RNA-binding</keyword>
<dbReference type="NCBIfam" id="TIGR01164">
    <property type="entry name" value="rplP_bact"/>
    <property type="match status" value="1"/>
</dbReference>
<dbReference type="InterPro" id="IPR036920">
    <property type="entry name" value="Ribosomal_uL16_sf"/>
</dbReference>
<dbReference type="AlphaFoldDB" id="A0A1G2Q2N6"/>
<keyword evidence="6 8" id="KW-0699">rRNA-binding</keyword>
<dbReference type="PANTHER" id="PTHR12220:SF13">
    <property type="entry name" value="LARGE RIBOSOMAL SUBUNIT PROTEIN UL16M"/>
    <property type="match status" value="1"/>
</dbReference>
<evidence type="ECO:0000256" key="6">
    <source>
        <dbReference type="HAMAP-Rule" id="MF_01342"/>
    </source>
</evidence>
<dbReference type="CDD" id="cd01433">
    <property type="entry name" value="Ribosomal_L16_L10e"/>
    <property type="match status" value="1"/>
</dbReference>
<keyword evidence="3 6" id="KW-0689">Ribosomal protein</keyword>
<evidence type="ECO:0000313" key="10">
    <source>
        <dbReference type="Proteomes" id="UP000178936"/>
    </source>
</evidence>
<evidence type="ECO:0000256" key="5">
    <source>
        <dbReference type="ARBA" id="ARBA00035198"/>
    </source>
</evidence>
<proteinExistence type="inferred from homology"/>
<comment type="similarity">
    <text evidence="1 6 7">Belongs to the universal ribosomal protein uL16 family.</text>
</comment>
<sequence length="138" mass="15274">MLIPRKVKYRKSHRGDQIKGSASRKINLDFGDYGLRALQAGWVTSRQIESARRAITGNLQRKGKLWIRIFPDKSVTVKGNEIRMGGGKGAVDHYVAPIRPGTIMFEIDGVNAEQARVALKLAAYKLPVKTAIVSKTAE</sequence>
<dbReference type="GO" id="GO:0019843">
    <property type="term" value="F:rRNA binding"/>
    <property type="evidence" value="ECO:0007669"/>
    <property type="project" value="UniProtKB-UniRule"/>
</dbReference>
<protein>
    <recommendedName>
        <fullName evidence="5 6">Large ribosomal subunit protein uL16</fullName>
    </recommendedName>
</protein>
<dbReference type="PANTHER" id="PTHR12220">
    <property type="entry name" value="50S/60S RIBOSOMAL PROTEIN L16"/>
    <property type="match status" value="1"/>
</dbReference>
<dbReference type="Proteomes" id="UP000178936">
    <property type="component" value="Unassembled WGS sequence"/>
</dbReference>
<gene>
    <name evidence="6" type="primary">rplP</name>
    <name evidence="9" type="ORF">A2226_02165</name>
</gene>
<dbReference type="Gene3D" id="3.90.1170.10">
    <property type="entry name" value="Ribosomal protein L10e/L16"/>
    <property type="match status" value="1"/>
</dbReference>
<dbReference type="HAMAP" id="MF_01342">
    <property type="entry name" value="Ribosomal_uL16"/>
    <property type="match status" value="1"/>
</dbReference>
<comment type="function">
    <text evidence="6 8">Binds 23S rRNA and is also seen to make contacts with the A and possibly P site tRNAs.</text>
</comment>
<reference evidence="9 10" key="1">
    <citation type="journal article" date="2016" name="Nat. Commun.">
        <title>Thousands of microbial genomes shed light on interconnected biogeochemical processes in an aquifer system.</title>
        <authorList>
            <person name="Anantharaman K."/>
            <person name="Brown C.T."/>
            <person name="Hug L.A."/>
            <person name="Sharon I."/>
            <person name="Castelle C.J."/>
            <person name="Probst A.J."/>
            <person name="Thomas B.C."/>
            <person name="Singh A."/>
            <person name="Wilkins M.J."/>
            <person name="Karaoz U."/>
            <person name="Brodie E.L."/>
            <person name="Williams K.H."/>
            <person name="Hubbard S.S."/>
            <person name="Banfield J.F."/>
        </authorList>
    </citation>
    <scope>NUCLEOTIDE SEQUENCE [LARGE SCALE GENOMIC DNA]</scope>
</reference>
<evidence type="ECO:0000256" key="8">
    <source>
        <dbReference type="RuleBase" id="RU004414"/>
    </source>
</evidence>
<dbReference type="EMBL" id="MHTB01000057">
    <property type="protein sequence ID" value="OHA54092.1"/>
    <property type="molecule type" value="Genomic_DNA"/>
</dbReference>
<dbReference type="Pfam" id="PF00252">
    <property type="entry name" value="Ribosomal_L16"/>
    <property type="match status" value="1"/>
</dbReference>
<dbReference type="GO" id="GO:0005840">
    <property type="term" value="C:ribosome"/>
    <property type="evidence" value="ECO:0007669"/>
    <property type="project" value="UniProtKB-KW"/>
</dbReference>
<evidence type="ECO:0000256" key="2">
    <source>
        <dbReference type="ARBA" id="ARBA00022555"/>
    </source>
</evidence>
<evidence type="ECO:0000256" key="4">
    <source>
        <dbReference type="ARBA" id="ARBA00023274"/>
    </source>
</evidence>
<dbReference type="GO" id="GO:0000049">
    <property type="term" value="F:tRNA binding"/>
    <property type="evidence" value="ECO:0007669"/>
    <property type="project" value="UniProtKB-KW"/>
</dbReference>
<dbReference type="PRINTS" id="PR00060">
    <property type="entry name" value="RIBOSOMALL16"/>
</dbReference>
<dbReference type="FunFam" id="3.90.1170.10:FF:000001">
    <property type="entry name" value="50S ribosomal protein L16"/>
    <property type="match status" value="1"/>
</dbReference>
<comment type="caution">
    <text evidence="9">The sequence shown here is derived from an EMBL/GenBank/DDBJ whole genome shotgun (WGS) entry which is preliminary data.</text>
</comment>
<name>A0A1G2Q2N6_9BACT</name>